<keyword evidence="1" id="KW-0732">Signal</keyword>
<protein>
    <recommendedName>
        <fullName evidence="4">Nuclear transport factor 2 family protein</fullName>
    </recommendedName>
</protein>
<reference evidence="2 3" key="1">
    <citation type="submission" date="2019-01" db="EMBL/GenBank/DDBJ databases">
        <title>Genome sequencing of strain 2JSPR-7.</title>
        <authorList>
            <person name="Heo J."/>
            <person name="Kim S.-J."/>
            <person name="Kim J.-S."/>
            <person name="Hong S.-B."/>
            <person name="Kwon S.-W."/>
        </authorList>
    </citation>
    <scope>NUCLEOTIDE SEQUENCE [LARGE SCALE GENOMIC DNA]</scope>
    <source>
        <strain evidence="2 3">2JSPR-7</strain>
    </source>
</reference>
<feature type="chain" id="PRO_5021008620" description="Nuclear transport factor 2 family protein" evidence="1">
    <location>
        <begin position="23"/>
        <end position="154"/>
    </location>
</feature>
<dbReference type="Proteomes" id="UP000291758">
    <property type="component" value="Chromosome"/>
</dbReference>
<evidence type="ECO:0008006" key="4">
    <source>
        <dbReference type="Google" id="ProtNLM"/>
    </source>
</evidence>
<dbReference type="RefSeq" id="WP_129205432.1">
    <property type="nucleotide sequence ID" value="NZ_CP035495.1"/>
</dbReference>
<proteinExistence type="predicted"/>
<organism evidence="2 3">
    <name type="scientific">Xylanimonas allomyrinae</name>
    <dbReference type="NCBI Taxonomy" id="2509459"/>
    <lineage>
        <taxon>Bacteria</taxon>
        <taxon>Bacillati</taxon>
        <taxon>Actinomycetota</taxon>
        <taxon>Actinomycetes</taxon>
        <taxon>Micrococcales</taxon>
        <taxon>Promicromonosporaceae</taxon>
        <taxon>Xylanimonas</taxon>
    </lineage>
</organism>
<gene>
    <name evidence="2" type="ORF">ET495_14895</name>
</gene>
<sequence>MRRALLTIPLLAAALVAGCGGATGPSDDPIETVKRLHAAYLDDDPEAACVLFASRSDDGKVVEPLTAADDEHNWNVCIKNVTRQHKVLSEEGITELLVNPDELTRKTESYVLLGCDPRVEGVIDCRTIGLVKHDGKWYVASNSSRFAYYGDYGD</sequence>
<dbReference type="KEGG" id="xyl:ET495_14895"/>
<accession>A0A4P6ERY8</accession>
<dbReference type="EMBL" id="CP035495">
    <property type="protein sequence ID" value="QAY64279.1"/>
    <property type="molecule type" value="Genomic_DNA"/>
</dbReference>
<name>A0A4P6ERY8_9MICO</name>
<evidence type="ECO:0000313" key="3">
    <source>
        <dbReference type="Proteomes" id="UP000291758"/>
    </source>
</evidence>
<dbReference type="AlphaFoldDB" id="A0A4P6ERY8"/>
<evidence type="ECO:0000313" key="2">
    <source>
        <dbReference type="EMBL" id="QAY64279.1"/>
    </source>
</evidence>
<feature type="signal peptide" evidence="1">
    <location>
        <begin position="1"/>
        <end position="22"/>
    </location>
</feature>
<dbReference type="PROSITE" id="PS51257">
    <property type="entry name" value="PROKAR_LIPOPROTEIN"/>
    <property type="match status" value="1"/>
</dbReference>
<evidence type="ECO:0000256" key="1">
    <source>
        <dbReference type="SAM" id="SignalP"/>
    </source>
</evidence>
<keyword evidence="3" id="KW-1185">Reference proteome</keyword>